<evidence type="ECO:0000259" key="2">
    <source>
        <dbReference type="Pfam" id="PF20262"/>
    </source>
</evidence>
<evidence type="ECO:0000313" key="3">
    <source>
        <dbReference type="EnsemblMetazoa" id="CLYHEMP004404.1"/>
    </source>
</evidence>
<dbReference type="GO" id="GO:0030424">
    <property type="term" value="C:axon"/>
    <property type="evidence" value="ECO:0007669"/>
    <property type="project" value="TreeGrafter"/>
</dbReference>
<feature type="region of interest" description="Disordered" evidence="1">
    <location>
        <begin position="496"/>
        <end position="515"/>
    </location>
</feature>
<protein>
    <recommendedName>
        <fullName evidence="2">Protein UNC80 C-terminal domain-containing protein</fullName>
    </recommendedName>
</protein>
<reference evidence="3" key="1">
    <citation type="submission" date="2021-01" db="UniProtKB">
        <authorList>
            <consortium name="EnsemblMetazoa"/>
        </authorList>
    </citation>
    <scope>IDENTIFICATION</scope>
</reference>
<name>A0A7M5UUM3_9CNID</name>
<feature type="domain" description="Protein UNC80 C-terminal" evidence="2">
    <location>
        <begin position="9"/>
        <end position="712"/>
    </location>
</feature>
<keyword evidence="4" id="KW-1185">Reference proteome</keyword>
<evidence type="ECO:0000313" key="4">
    <source>
        <dbReference type="Proteomes" id="UP000594262"/>
    </source>
</evidence>
<dbReference type="AlphaFoldDB" id="A0A7M5UUM3"/>
<dbReference type="GO" id="GO:0034703">
    <property type="term" value="C:cation channel complex"/>
    <property type="evidence" value="ECO:0007669"/>
    <property type="project" value="TreeGrafter"/>
</dbReference>
<feature type="compositionally biased region" description="Basic and acidic residues" evidence="1">
    <location>
        <begin position="1052"/>
        <end position="1067"/>
    </location>
</feature>
<dbReference type="PANTHER" id="PTHR31781:SF1">
    <property type="entry name" value="PROTEIN UNC-80 HOMOLOG"/>
    <property type="match status" value="1"/>
</dbReference>
<feature type="compositionally biased region" description="Polar residues" evidence="1">
    <location>
        <begin position="496"/>
        <end position="507"/>
    </location>
</feature>
<dbReference type="InterPro" id="IPR046460">
    <property type="entry name" value="UNC80_C"/>
</dbReference>
<accession>A0A7M5UUM3</accession>
<feature type="compositionally biased region" description="Polar residues" evidence="1">
    <location>
        <begin position="869"/>
        <end position="883"/>
    </location>
</feature>
<proteinExistence type="predicted"/>
<feature type="region of interest" description="Disordered" evidence="1">
    <location>
        <begin position="780"/>
        <end position="1180"/>
    </location>
</feature>
<dbReference type="GO" id="GO:0055080">
    <property type="term" value="P:monoatomic cation homeostasis"/>
    <property type="evidence" value="ECO:0007669"/>
    <property type="project" value="TreeGrafter"/>
</dbReference>
<feature type="compositionally biased region" description="Basic residues" evidence="1">
    <location>
        <begin position="884"/>
        <end position="901"/>
    </location>
</feature>
<dbReference type="GO" id="GO:0005261">
    <property type="term" value="F:monoatomic cation channel activity"/>
    <property type="evidence" value="ECO:0007669"/>
    <property type="project" value="TreeGrafter"/>
</dbReference>
<feature type="compositionally biased region" description="Low complexity" evidence="1">
    <location>
        <begin position="1080"/>
        <end position="1100"/>
    </location>
</feature>
<dbReference type="Pfam" id="PF20262">
    <property type="entry name" value="UNC80_C"/>
    <property type="match status" value="1"/>
</dbReference>
<dbReference type="PANTHER" id="PTHR31781">
    <property type="entry name" value="UNC80"/>
    <property type="match status" value="1"/>
</dbReference>
<organism evidence="3 4">
    <name type="scientific">Clytia hemisphaerica</name>
    <dbReference type="NCBI Taxonomy" id="252671"/>
    <lineage>
        <taxon>Eukaryota</taxon>
        <taxon>Metazoa</taxon>
        <taxon>Cnidaria</taxon>
        <taxon>Hydrozoa</taxon>
        <taxon>Hydroidolina</taxon>
        <taxon>Leptothecata</taxon>
        <taxon>Obeliida</taxon>
        <taxon>Clytiidae</taxon>
        <taxon>Clytia</taxon>
    </lineage>
</organism>
<dbReference type="EnsemblMetazoa" id="CLYHEMT004404.1">
    <property type="protein sequence ID" value="CLYHEMP004404.1"/>
    <property type="gene ID" value="CLYHEMG004404"/>
</dbReference>
<feature type="region of interest" description="Disordered" evidence="1">
    <location>
        <begin position="1194"/>
        <end position="1219"/>
    </location>
</feature>
<dbReference type="Proteomes" id="UP000594262">
    <property type="component" value="Unplaced"/>
</dbReference>
<feature type="compositionally biased region" description="Basic and acidic residues" evidence="1">
    <location>
        <begin position="790"/>
        <end position="808"/>
    </location>
</feature>
<dbReference type="OrthoDB" id="5961507at2759"/>
<evidence type="ECO:0000256" key="1">
    <source>
        <dbReference type="SAM" id="MobiDB-lite"/>
    </source>
</evidence>
<feature type="compositionally biased region" description="Low complexity" evidence="1">
    <location>
        <begin position="1114"/>
        <end position="1130"/>
    </location>
</feature>
<feature type="compositionally biased region" description="Basic residues" evidence="1">
    <location>
        <begin position="809"/>
        <end position="827"/>
    </location>
</feature>
<sequence length="1236" mass="139714">FINSLLGHLSTMHHFGEDAIGIFLEPINGALLLHCEDVMILRSSIAALINVAREYGKKFSNDGYFDVLPTIFKVYSQHENNMLVKEVLEFAIAQFYNLHRSPFLLQMFASVSPMLMTDDMIDLTPEELYELIPSRCLFALLESLDHEIEDRLDIMSLVDGEKPIRPYDDVLEDNDHNKIDLSIRLALTIIAYKPESSRALQMMFVLSAIVPYHLKYLESQTDANPHESDHKKHEMRQIKSLIKYIATIIEHNEALVIRYRNDSSMNADNLLDNPSSSGILDRMQSAYTAVRNWWRNAGEMIQEGDEPEHIFEDGENPLLVNATNRDEKKQLDDFYQPRTVLLTLASEFTLQCTQRYSQLKSNTRGQNDTKFSDIIDEENAFILIDVAMSLLQLVFYDHNVLKNAGLQRFLLEAMPSITWTESLEAFTIIIKRMNRIFNKLLLKPAYMSFVDWDGLEVLIKGVNLTVKKDESVADVEDLRSLLHTCTRVMIGDFSTQLDPSAPTSSTADIPDGLRSPSSPGFNTMVIKLAAKLLYIRNDQFGLESNMMMYLQDPDATKVERFLIHWLLPLCIRMGTGRYDMPTLSTDDVTFVSNVLMNLLQLKNADGSTHVANQAFSMLTSFTFNFGRQHQTISPAMSQICFLGLKILLNVFNEAFGKLWKSLRSALIHYIDFNESDYTVWLFISHIVSNRSPVLMHLIPVIRKKLADISRYPFRIQQLCQRIKKDFANPPVMGSRSQVLDHLLVELSSLAKGEVRTLDDNTVKEGEIDETDFKLSNTPVRRVSQEEDDESYIKRVKTERERAWKSGRRDTKKSRVSPKGSIMKRRQTKTSDASPKEKERLRKTVSFKPSKTSLDEDDTDITMEETTQEVPTNFQSSPTRNLSSPRRKIGKLSKRTKHMKMFRRQDSTDCSDDDEKSIIPNDDDRAARSSPPRHLHDDHELSDDSQGKLVKSSSSSTASSENNDDKKDGGGGGRFCEEGIFNESITSPKNGERYTLSVSSSIDSNDGFKERPRCFSHNPSLSRSPAVKRRNERPSLKIAGLATMSTQRLSSLSRDRFSSAKGDERQSIDEGDENSTRQGNSLSPPALSPESALPPALDLSAVTTEFPEERNNTLSPTSIHSSSSGLSSPQSPRRKLSPSLQPFVNFFDDPNGQKPAVALPEDDATPSTALSPPLIERDPLPSVMPLEPVVVPVTLPPTKMKSPSQQKRSLPKPPAFDEESIAKIHKKLSLEMQKPQP</sequence>
<feature type="compositionally biased region" description="Acidic residues" evidence="1">
    <location>
        <begin position="854"/>
        <end position="866"/>
    </location>
</feature>